<proteinExistence type="predicted"/>
<sequence>MIHLGAQIRLTRREVERFRKITDIEPVGIRSLDDLESYIARCKAHYWGKSKETRFLHWLIDREYAQCRQAA</sequence>
<protein>
    <submittedName>
        <fullName evidence="1">Uncharacterized protein</fullName>
    </submittedName>
</protein>
<organism evidence="1">
    <name type="scientific">mine drainage metagenome</name>
    <dbReference type="NCBI Taxonomy" id="410659"/>
    <lineage>
        <taxon>unclassified sequences</taxon>
        <taxon>metagenomes</taxon>
        <taxon>ecological metagenomes</taxon>
    </lineage>
</organism>
<dbReference type="EMBL" id="MLJW01000238">
    <property type="protein sequence ID" value="OIQ92209.1"/>
    <property type="molecule type" value="Genomic_DNA"/>
</dbReference>
<evidence type="ECO:0000313" key="1">
    <source>
        <dbReference type="EMBL" id="OIQ92209.1"/>
    </source>
</evidence>
<dbReference type="AlphaFoldDB" id="A0A1J5R8M3"/>
<reference evidence="1" key="1">
    <citation type="submission" date="2016-10" db="EMBL/GenBank/DDBJ databases">
        <title>Sequence of Gallionella enrichment culture.</title>
        <authorList>
            <person name="Poehlein A."/>
            <person name="Muehling M."/>
            <person name="Daniel R."/>
        </authorList>
    </citation>
    <scope>NUCLEOTIDE SEQUENCE</scope>
</reference>
<name>A0A1J5R8M3_9ZZZZ</name>
<gene>
    <name evidence="1" type="ORF">GALL_258860</name>
</gene>
<comment type="caution">
    <text evidence="1">The sequence shown here is derived from an EMBL/GenBank/DDBJ whole genome shotgun (WGS) entry which is preliminary data.</text>
</comment>
<accession>A0A1J5R8M3</accession>